<feature type="compositionally biased region" description="Basic and acidic residues" evidence="1">
    <location>
        <begin position="28"/>
        <end position="40"/>
    </location>
</feature>
<dbReference type="Proteomes" id="UP000800038">
    <property type="component" value="Unassembled WGS sequence"/>
</dbReference>
<reference evidence="2" key="1">
    <citation type="journal article" date="2020" name="Stud. Mycol.">
        <title>101 Dothideomycetes genomes: a test case for predicting lifestyles and emergence of pathogens.</title>
        <authorList>
            <person name="Haridas S."/>
            <person name="Albert R."/>
            <person name="Binder M."/>
            <person name="Bloem J."/>
            <person name="Labutti K."/>
            <person name="Salamov A."/>
            <person name="Andreopoulos B."/>
            <person name="Baker S."/>
            <person name="Barry K."/>
            <person name="Bills G."/>
            <person name="Bluhm B."/>
            <person name="Cannon C."/>
            <person name="Castanera R."/>
            <person name="Culley D."/>
            <person name="Daum C."/>
            <person name="Ezra D."/>
            <person name="Gonzalez J."/>
            <person name="Henrissat B."/>
            <person name="Kuo A."/>
            <person name="Liang C."/>
            <person name="Lipzen A."/>
            <person name="Lutzoni F."/>
            <person name="Magnuson J."/>
            <person name="Mondo S."/>
            <person name="Nolan M."/>
            <person name="Ohm R."/>
            <person name="Pangilinan J."/>
            <person name="Park H.-J."/>
            <person name="Ramirez L."/>
            <person name="Alfaro M."/>
            <person name="Sun H."/>
            <person name="Tritt A."/>
            <person name="Yoshinaga Y."/>
            <person name="Zwiers L.-H."/>
            <person name="Turgeon B."/>
            <person name="Goodwin S."/>
            <person name="Spatafora J."/>
            <person name="Crous P."/>
            <person name="Grigoriev I."/>
        </authorList>
    </citation>
    <scope>NUCLEOTIDE SEQUENCE</scope>
    <source>
        <strain evidence="2">CBS 161.51</strain>
    </source>
</reference>
<evidence type="ECO:0000313" key="2">
    <source>
        <dbReference type="EMBL" id="KAF1943973.1"/>
    </source>
</evidence>
<sequence length="63" mass="7248">MNHLCQDHTPFHLQPHPFSPSTTTSRQPDLESLPREDRINPTKKKTSKNIQQRGFASGHPPNY</sequence>
<dbReference type="OrthoDB" id="4510750at2759"/>
<protein>
    <submittedName>
        <fullName evidence="2">Uncharacterized protein</fullName>
    </submittedName>
</protein>
<feature type="region of interest" description="Disordered" evidence="1">
    <location>
        <begin position="1"/>
        <end position="63"/>
    </location>
</feature>
<gene>
    <name evidence="2" type="ORF">EJ02DRAFT_113870</name>
</gene>
<keyword evidence="3" id="KW-1185">Reference proteome</keyword>
<accession>A0A6A5SUS6</accession>
<evidence type="ECO:0000313" key="3">
    <source>
        <dbReference type="Proteomes" id="UP000800038"/>
    </source>
</evidence>
<dbReference type="AlphaFoldDB" id="A0A6A5SUS6"/>
<proteinExistence type="predicted"/>
<organism evidence="2 3">
    <name type="scientific">Clathrospora elynae</name>
    <dbReference type="NCBI Taxonomy" id="706981"/>
    <lineage>
        <taxon>Eukaryota</taxon>
        <taxon>Fungi</taxon>
        <taxon>Dikarya</taxon>
        <taxon>Ascomycota</taxon>
        <taxon>Pezizomycotina</taxon>
        <taxon>Dothideomycetes</taxon>
        <taxon>Pleosporomycetidae</taxon>
        <taxon>Pleosporales</taxon>
        <taxon>Diademaceae</taxon>
        <taxon>Clathrospora</taxon>
    </lineage>
</organism>
<evidence type="ECO:0000256" key="1">
    <source>
        <dbReference type="SAM" id="MobiDB-lite"/>
    </source>
</evidence>
<dbReference type="EMBL" id="ML976020">
    <property type="protein sequence ID" value="KAF1943973.1"/>
    <property type="molecule type" value="Genomic_DNA"/>
</dbReference>
<feature type="compositionally biased region" description="Basic and acidic residues" evidence="1">
    <location>
        <begin position="1"/>
        <end position="10"/>
    </location>
</feature>
<name>A0A6A5SUS6_9PLEO</name>